<name>A0A7Y0USS9_9ACTO</name>
<dbReference type="SFLD" id="SFLDS00005">
    <property type="entry name" value="Isoprenoid_Synthase_Type_I"/>
    <property type="match status" value="1"/>
</dbReference>
<evidence type="ECO:0000313" key="8">
    <source>
        <dbReference type="Proteomes" id="UP000575397"/>
    </source>
</evidence>
<dbReference type="Proteomes" id="UP000575397">
    <property type="component" value="Unassembled WGS sequence"/>
</dbReference>
<dbReference type="Gene3D" id="1.10.600.10">
    <property type="entry name" value="Farnesyl Diphosphate Synthase"/>
    <property type="match status" value="1"/>
</dbReference>
<evidence type="ECO:0000256" key="2">
    <source>
        <dbReference type="ARBA" id="ARBA00006706"/>
    </source>
</evidence>
<dbReference type="GO" id="GO:0004659">
    <property type="term" value="F:prenyltransferase activity"/>
    <property type="evidence" value="ECO:0007669"/>
    <property type="project" value="InterPro"/>
</dbReference>
<keyword evidence="5" id="KW-0460">Magnesium</keyword>
<keyword evidence="3 6" id="KW-0808">Transferase</keyword>
<evidence type="ECO:0000256" key="4">
    <source>
        <dbReference type="ARBA" id="ARBA00022723"/>
    </source>
</evidence>
<dbReference type="PANTHER" id="PTHR12001:SF69">
    <property type="entry name" value="ALL TRANS-POLYPRENYL-DIPHOSPHATE SYNTHASE PDSS1"/>
    <property type="match status" value="1"/>
</dbReference>
<dbReference type="PANTHER" id="PTHR12001">
    <property type="entry name" value="GERANYLGERANYL PYROPHOSPHATE SYNTHASE"/>
    <property type="match status" value="1"/>
</dbReference>
<dbReference type="RefSeq" id="WP_169762389.1">
    <property type="nucleotide sequence ID" value="NZ_JABCUQ010000002.1"/>
</dbReference>
<dbReference type="EMBL" id="JABCUS010000006">
    <property type="protein sequence ID" value="NMX03070.1"/>
    <property type="molecule type" value="Genomic_DNA"/>
</dbReference>
<gene>
    <name evidence="7" type="ORF">HHJ77_03750</name>
</gene>
<dbReference type="SUPFAM" id="SSF48576">
    <property type="entry name" value="Terpenoid synthases"/>
    <property type="match status" value="1"/>
</dbReference>
<protein>
    <submittedName>
        <fullName evidence="7">Polyprenyl synthetase family protein</fullName>
    </submittedName>
</protein>
<evidence type="ECO:0000256" key="3">
    <source>
        <dbReference type="ARBA" id="ARBA00022679"/>
    </source>
</evidence>
<dbReference type="GO" id="GO:0046872">
    <property type="term" value="F:metal ion binding"/>
    <property type="evidence" value="ECO:0007669"/>
    <property type="project" value="UniProtKB-KW"/>
</dbReference>
<dbReference type="PROSITE" id="PS00444">
    <property type="entry name" value="POLYPRENYL_SYNTHASE_2"/>
    <property type="match status" value="1"/>
</dbReference>
<evidence type="ECO:0000313" key="7">
    <source>
        <dbReference type="EMBL" id="NMX03070.1"/>
    </source>
</evidence>
<organism evidence="7 8">
    <name type="scientific">Mobiluncus mulieris</name>
    <dbReference type="NCBI Taxonomy" id="2052"/>
    <lineage>
        <taxon>Bacteria</taxon>
        <taxon>Bacillati</taxon>
        <taxon>Actinomycetota</taxon>
        <taxon>Actinomycetes</taxon>
        <taxon>Actinomycetales</taxon>
        <taxon>Actinomycetaceae</taxon>
        <taxon>Mobiluncus</taxon>
    </lineage>
</organism>
<dbReference type="GO" id="GO:0008299">
    <property type="term" value="P:isoprenoid biosynthetic process"/>
    <property type="evidence" value="ECO:0007669"/>
    <property type="project" value="InterPro"/>
</dbReference>
<dbReference type="InterPro" id="IPR000092">
    <property type="entry name" value="Polyprenyl_synt"/>
</dbReference>
<evidence type="ECO:0000256" key="5">
    <source>
        <dbReference type="ARBA" id="ARBA00022842"/>
    </source>
</evidence>
<comment type="caution">
    <text evidence="7">The sequence shown here is derived from an EMBL/GenBank/DDBJ whole genome shotgun (WGS) entry which is preliminary data.</text>
</comment>
<comment type="cofactor">
    <cofactor evidence="1">
        <name>Mg(2+)</name>
        <dbReference type="ChEBI" id="CHEBI:18420"/>
    </cofactor>
</comment>
<accession>A0A7Y0USS9</accession>
<reference evidence="7 8" key="1">
    <citation type="submission" date="2020-04" db="EMBL/GenBank/DDBJ databases">
        <title>Antimicrobial susceptibility and clonality of vaginal-derived multi-drug resistant Mobiluncus isolates in China.</title>
        <authorList>
            <person name="Zhang X."/>
        </authorList>
    </citation>
    <scope>NUCLEOTIDE SEQUENCE [LARGE SCALE GENOMIC DNA]</scope>
    <source>
        <strain evidence="7 8">12</strain>
    </source>
</reference>
<evidence type="ECO:0000256" key="6">
    <source>
        <dbReference type="RuleBase" id="RU004466"/>
    </source>
</evidence>
<dbReference type="InterPro" id="IPR033749">
    <property type="entry name" value="Polyprenyl_synt_CS"/>
</dbReference>
<comment type="similarity">
    <text evidence="2 6">Belongs to the FPP/GGPP synthase family.</text>
</comment>
<proteinExistence type="inferred from homology"/>
<dbReference type="CDD" id="cd00685">
    <property type="entry name" value="Trans_IPPS_HT"/>
    <property type="match status" value="1"/>
</dbReference>
<keyword evidence="4" id="KW-0479">Metal-binding</keyword>
<evidence type="ECO:0000256" key="1">
    <source>
        <dbReference type="ARBA" id="ARBA00001946"/>
    </source>
</evidence>
<sequence length="339" mass="35899">MSETAGAVDALEEKLTEALSRVEARLVEETRTAQENTTEIVSHLRAAGGKRMRPALVLLISQLGNAGGDAPISEDLIAAGVAVELTHLASLYHDDLMDDATVRRGVTAAHVKWNNTLAVMAGDLIFARASLIVSDFGRELMKHHARTFQRLCLGQMHDILGPGATDDPIEFYLDVLREKTGSLIGTAALYGAALSGCSPEICTAVTAFGEDLGVAFQIADDVLDLRSTAAVSGKTPGADLRDGTKTLPVLLLEKSVAAGGASDADRRLMKMIGDHEALSADAPLAEVVTQLAAHEVTRETAALAKTWVERALGHLAVLPAGAVKTALTEFSRQQINRLH</sequence>
<dbReference type="SFLD" id="SFLDG01017">
    <property type="entry name" value="Polyprenyl_Transferase_Like"/>
    <property type="match status" value="1"/>
</dbReference>
<dbReference type="Pfam" id="PF00348">
    <property type="entry name" value="polyprenyl_synt"/>
    <property type="match status" value="1"/>
</dbReference>
<dbReference type="AlphaFoldDB" id="A0A7Y0USS9"/>
<dbReference type="InterPro" id="IPR008949">
    <property type="entry name" value="Isoprenoid_synthase_dom_sf"/>
</dbReference>